<feature type="domain" description="LAA1-like C-terminal TPR repeats" evidence="2">
    <location>
        <begin position="1987"/>
        <end position="2097"/>
    </location>
</feature>
<dbReference type="GO" id="GO:0005794">
    <property type="term" value="C:Golgi apparatus"/>
    <property type="evidence" value="ECO:0007669"/>
    <property type="project" value="TreeGrafter"/>
</dbReference>
<gene>
    <name evidence="3" type="ORF">SAPINGB_P003485</name>
</gene>
<dbReference type="Proteomes" id="UP000398389">
    <property type="component" value="Unassembled WGS sequence"/>
</dbReference>
<accession>A0A5E8BPK4</accession>
<dbReference type="GO" id="GO:0005829">
    <property type="term" value="C:cytosol"/>
    <property type="evidence" value="ECO:0007669"/>
    <property type="project" value="GOC"/>
</dbReference>
<dbReference type="GO" id="GO:0042147">
    <property type="term" value="P:retrograde transport, endosome to Golgi"/>
    <property type="evidence" value="ECO:0007669"/>
    <property type="project" value="TreeGrafter"/>
</dbReference>
<dbReference type="GO" id="GO:0006897">
    <property type="term" value="P:endocytosis"/>
    <property type="evidence" value="ECO:0007669"/>
    <property type="project" value="TreeGrafter"/>
</dbReference>
<keyword evidence="4" id="KW-1185">Reference proteome</keyword>
<evidence type="ECO:0000256" key="1">
    <source>
        <dbReference type="ARBA" id="ARBA00008304"/>
    </source>
</evidence>
<evidence type="ECO:0000259" key="2">
    <source>
        <dbReference type="Pfam" id="PF25808"/>
    </source>
</evidence>
<dbReference type="InterPro" id="IPR016024">
    <property type="entry name" value="ARM-type_fold"/>
</dbReference>
<dbReference type="GeneID" id="43582303"/>
<dbReference type="EMBL" id="CABVLU010000003">
    <property type="protein sequence ID" value="VVT53263.1"/>
    <property type="molecule type" value="Genomic_DNA"/>
</dbReference>
<dbReference type="SUPFAM" id="SSF48371">
    <property type="entry name" value="ARM repeat"/>
    <property type="match status" value="2"/>
</dbReference>
<dbReference type="Pfam" id="PF20210">
    <property type="entry name" value="Laa1_Sip1_HTR5"/>
    <property type="match status" value="1"/>
</dbReference>
<dbReference type="RefSeq" id="XP_031854094.1">
    <property type="nucleotide sequence ID" value="XM_031998203.1"/>
</dbReference>
<comment type="similarity">
    <text evidence="1">Belongs to the HEATR5 family.</text>
</comment>
<dbReference type="GO" id="GO:0030139">
    <property type="term" value="C:endocytic vesicle"/>
    <property type="evidence" value="ECO:0007669"/>
    <property type="project" value="TreeGrafter"/>
</dbReference>
<reference evidence="3 4" key="1">
    <citation type="submission" date="2019-09" db="EMBL/GenBank/DDBJ databases">
        <authorList>
            <person name="Brejova B."/>
        </authorList>
    </citation>
    <scope>NUCLEOTIDE SEQUENCE [LARGE SCALE GENOMIC DNA]</scope>
</reference>
<dbReference type="PANTHER" id="PTHR21663:SF0">
    <property type="entry name" value="HEAT REPEAT-CONTAINING PROTEIN 5B"/>
    <property type="match status" value="1"/>
</dbReference>
<dbReference type="PANTHER" id="PTHR21663">
    <property type="entry name" value="HYPOTHETICAL HEAT DOMAIN-CONTAINING"/>
    <property type="match status" value="1"/>
</dbReference>
<dbReference type="InterPro" id="IPR046837">
    <property type="entry name" value="Laa1/Sip1/HEATR5-like_HEAT"/>
</dbReference>
<dbReference type="InterPro" id="IPR040108">
    <property type="entry name" value="Laa1/Sip1/HEATR5"/>
</dbReference>
<protein>
    <recommendedName>
        <fullName evidence="2">LAA1-like C-terminal TPR repeats domain-containing protein</fullName>
    </recommendedName>
</protein>
<evidence type="ECO:0000313" key="3">
    <source>
        <dbReference type="EMBL" id="VVT53263.1"/>
    </source>
</evidence>
<proteinExistence type="inferred from homology"/>
<dbReference type="InterPro" id="IPR057981">
    <property type="entry name" value="TPR_LAA1-like_C"/>
</dbReference>
<sequence>MSSLDIVNTKFDPTKFDKVPLEKLPYQVLSWINIVVNYLKNNPNFEESVQSFIVTELNGFLSYVETSKDIPSILCKPIRLELNYAYQLTYSGPHRRFLFETVNKLVKIVSASKAEKHSDLKHLAISALGSIYETAGDGAYSVAPLSVLTLIKALKGASSNTGYRVTIVSSLAAITKSAGHIFEDSLNKDLWKVAKNYSSDKSAKVVAAAFDLFTSLVTHRAHFKSSSDYETLKNLYQKALDSSYGVARQSAARCFAAVLNLLTNSPLPQATHEKYSKAIEVDESEPNRTSSPAPNASGSSKVKLPFALSFRDGVLALASIYTSSTATTRVRVGVTQTLAIFIMNCDTQTTEANFFEISNMLLYNVLSDPNISQDRHKFILAREHAKFIITEVIGRQVLGEIGQISAIKTLINEILKNYPKVLKEQEEVPKETLIGTLECITKFLALVGSAASSLVDSLKDALLRVIVHPSYTVQVTACACFQELTSASPSLIIPLLDKSLTHIHKTFPLISDQKAPHSQVTGFALLISLLVSVTYEHPLYSSIDIASRCVSTATSFLKATGDIDAPTSALQIQVAWRLISGVMPLGHNFIKVYLSQLLILWKSSIPKVFIKDRFTDKSTIELCYLYHVKNCALGSIAAFLANNSKLLTIDVAGRIIQLLQNATHFMNAIPAKAFADEEKSHLLDKSINLTDYDYLLKRRVLQCYVYLTQYSHTLESFPANLLPLVLSLFGSPDMFNSVNMSTAIATNSGSIDSIWQMADNFAYGVTTNVNGFNIIELQQEHVIDKSKIHNSTMEPIKDVQESHWLSEFDWIDTLENQIRSPVLGAIEQDPDVLIHSLDRQQLYVGPVPATTAVANLSIELFATLFPLQQPKVQESLLVQLSSYLYSPSSSSQKSDRITAMFVNSSVAIYSLLKYVTSSNSRDRISSTKILALIKKILTPILGSSDPIVRNVAAQALGLMCSIGGLSMSAEVIKYLIDEVVQNTDPSSRAGCSVALGYILKHVGGMFAGMHLKTVFGILTSLANDPHPTVHFWALEAISITISGVGLNFANYSLSTLSNLSKLYLQTSHSDEMASVVSSNLEIQFSTYRIIARCVHALIDVMGPDIQESEKSQEIVLLLLEQFQLSNDYICIVETIKSTQELIIFAPNLIDISTFVKPLLVDLMLPYQTPVKTAAIDALYQLIRTSSHALFKYTGAELKRDIWLAYDLNPSDKALRAFIKRWVEQTAESEALEWIGGVQKILFNSKKEFKPKVETKPKEAETNLADEEVAGFAGGGDPADKSGAIDEPLKWQTRALAVESLRDIVSLNFKDKSLQEIEKTPILTKIGDIIRVAFSSATASVLQLRLLGVKLLNDILLYLQDIQDPEFNKVALLEQYQAQISSALTPAFTGDTSAELAAQAINVCATFIGIGIIKNIERMGRILKLLISSLENCADNKIVLGDLKSLSPNAQVMLRMAILSSWADLLVASTTKEYLQDVVSPYTPILVPLWLTSLREFAELRFEPEQSSSLSNSSLGGSIDHMYSALSRNSILPFYQRSWLQLVDAIATMVEKNPDEIFNILNNKDQPGNSSPNTKYGSEPAAFFFVLFGILFESLIRPQQTLGSEEEGYSSERRAQILSALKRIIHPAISGTAIYSDMVFIETIDVLDRLVLTGTVTEQLLVVDIAYRLCIYHPDKQSHSGNNSPIEAKDGSSGDNLSDRVNQLFELVRVVMLALTNLLTFLVDQPVPRSTLNNLTKPPYIALIHGALGNLVGMVEMFPTVVRVDLYACLLYVFGKILEKTELIGDVIVKVGLVQFKELIKNMVHTRQAAGTGSQYAEAIDRAISMATAQLVAVLADASATTASGRTQKELSLLGIVIVFRNAADLLGPPAGPHLVAELAQLLVECIAIPQMQIVAAEALRGLLSAAHCTPVGQALIIKTIPPLVALATGDGSSSYLAKSSAPRDSDDENDEEDLVVDHGNAISHHHHRRTSSTAADIAQRKEAAAAAARVPKLVIEVLVELTKSLDPTEEAERVRALLSVTIPVLLWFASGGNDEESSDAPEVTEERQVYVNGRLLELAGHASVEFKNVLQSGLSAWQRQMTEYIMVGGGRGASSANSASDGSAAGSGTNGSTGAAHIELKSFV</sequence>
<dbReference type="GO" id="GO:0016020">
    <property type="term" value="C:membrane"/>
    <property type="evidence" value="ECO:0007669"/>
    <property type="project" value="TreeGrafter"/>
</dbReference>
<name>A0A5E8BPK4_9ASCO</name>
<dbReference type="OrthoDB" id="192608at2759"/>
<dbReference type="Pfam" id="PF25468">
    <property type="entry name" value="HEAT_HEATR5A"/>
    <property type="match status" value="1"/>
</dbReference>
<evidence type="ECO:0000313" key="4">
    <source>
        <dbReference type="Proteomes" id="UP000398389"/>
    </source>
</evidence>
<dbReference type="InterPro" id="IPR011989">
    <property type="entry name" value="ARM-like"/>
</dbReference>
<dbReference type="Pfam" id="PF25808">
    <property type="entry name" value="TPR_LAA1_C"/>
    <property type="match status" value="1"/>
</dbReference>
<organism evidence="3 4">
    <name type="scientific">Magnusiomyces paraingens</name>
    <dbReference type="NCBI Taxonomy" id="2606893"/>
    <lineage>
        <taxon>Eukaryota</taxon>
        <taxon>Fungi</taxon>
        <taxon>Dikarya</taxon>
        <taxon>Ascomycota</taxon>
        <taxon>Saccharomycotina</taxon>
        <taxon>Dipodascomycetes</taxon>
        <taxon>Dipodascales</taxon>
        <taxon>Dipodascaceae</taxon>
        <taxon>Magnusiomyces</taxon>
    </lineage>
</organism>
<dbReference type="GO" id="GO:0008104">
    <property type="term" value="P:intracellular protein localization"/>
    <property type="evidence" value="ECO:0007669"/>
    <property type="project" value="TreeGrafter"/>
</dbReference>
<dbReference type="Gene3D" id="1.25.10.10">
    <property type="entry name" value="Leucine-rich Repeat Variant"/>
    <property type="match status" value="2"/>
</dbReference>